<evidence type="ECO:0000313" key="1">
    <source>
        <dbReference type="EMBL" id="OCT92462.1"/>
    </source>
</evidence>
<name>A0A974HW15_XENLA</name>
<dbReference type="AlphaFoldDB" id="A0A974HW15"/>
<proteinExistence type="predicted"/>
<sequence length="82" mass="9535">MRGINGETKKMARGVECRKNTGRKRKWGRVIVENQKVQQKLKGVEEVKCGRRGEEDKKKVDRWLYSQIPELETGSICICENN</sequence>
<evidence type="ECO:0000313" key="2">
    <source>
        <dbReference type="Proteomes" id="UP000694892"/>
    </source>
</evidence>
<accession>A0A974HW15</accession>
<organism evidence="1 2">
    <name type="scientific">Xenopus laevis</name>
    <name type="common">African clawed frog</name>
    <dbReference type="NCBI Taxonomy" id="8355"/>
    <lineage>
        <taxon>Eukaryota</taxon>
        <taxon>Metazoa</taxon>
        <taxon>Chordata</taxon>
        <taxon>Craniata</taxon>
        <taxon>Vertebrata</taxon>
        <taxon>Euteleostomi</taxon>
        <taxon>Amphibia</taxon>
        <taxon>Batrachia</taxon>
        <taxon>Anura</taxon>
        <taxon>Pipoidea</taxon>
        <taxon>Pipidae</taxon>
        <taxon>Xenopodinae</taxon>
        <taxon>Xenopus</taxon>
        <taxon>Xenopus</taxon>
    </lineage>
</organism>
<protein>
    <submittedName>
        <fullName evidence="1">Uncharacterized protein</fullName>
    </submittedName>
</protein>
<gene>
    <name evidence="1" type="ORF">XELAEV_18015517mg</name>
</gene>
<dbReference type="Proteomes" id="UP000694892">
    <property type="component" value="Chromosome 2S"/>
</dbReference>
<dbReference type="EMBL" id="CM004469">
    <property type="protein sequence ID" value="OCT92462.1"/>
    <property type="molecule type" value="Genomic_DNA"/>
</dbReference>
<reference evidence="2" key="1">
    <citation type="journal article" date="2016" name="Nature">
        <title>Genome evolution in the allotetraploid frog Xenopus laevis.</title>
        <authorList>
            <person name="Session A.M."/>
            <person name="Uno Y."/>
            <person name="Kwon T."/>
            <person name="Chapman J.A."/>
            <person name="Toyoda A."/>
            <person name="Takahashi S."/>
            <person name="Fukui A."/>
            <person name="Hikosaka A."/>
            <person name="Suzuki A."/>
            <person name="Kondo M."/>
            <person name="van Heeringen S.J."/>
            <person name="Quigley I."/>
            <person name="Heinz S."/>
            <person name="Ogino H."/>
            <person name="Ochi H."/>
            <person name="Hellsten U."/>
            <person name="Lyons J.B."/>
            <person name="Simakov O."/>
            <person name="Putnam N."/>
            <person name="Stites J."/>
            <person name="Kuroki Y."/>
            <person name="Tanaka T."/>
            <person name="Michiue T."/>
            <person name="Watanabe M."/>
            <person name="Bogdanovic O."/>
            <person name="Lister R."/>
            <person name="Georgiou G."/>
            <person name="Paranjpe S.S."/>
            <person name="van Kruijsbergen I."/>
            <person name="Shu S."/>
            <person name="Carlson J."/>
            <person name="Kinoshita T."/>
            <person name="Ohta Y."/>
            <person name="Mawaribuchi S."/>
            <person name="Jenkins J."/>
            <person name="Grimwood J."/>
            <person name="Schmutz J."/>
            <person name="Mitros T."/>
            <person name="Mozaffari S.V."/>
            <person name="Suzuki Y."/>
            <person name="Haramoto Y."/>
            <person name="Yamamoto T.S."/>
            <person name="Takagi C."/>
            <person name="Heald R."/>
            <person name="Miller K."/>
            <person name="Haudenschild C."/>
            <person name="Kitzman J."/>
            <person name="Nakayama T."/>
            <person name="Izutsu Y."/>
            <person name="Robert J."/>
            <person name="Fortriede J."/>
            <person name="Burns K."/>
            <person name="Lotay V."/>
            <person name="Karimi K."/>
            <person name="Yasuoka Y."/>
            <person name="Dichmann D.S."/>
            <person name="Flajnik M.F."/>
            <person name="Houston D.W."/>
            <person name="Shendure J."/>
            <person name="DuPasquier L."/>
            <person name="Vize P.D."/>
            <person name="Zorn A.M."/>
            <person name="Ito M."/>
            <person name="Marcotte E.M."/>
            <person name="Wallingford J.B."/>
            <person name="Ito Y."/>
            <person name="Asashima M."/>
            <person name="Ueno N."/>
            <person name="Matsuda Y."/>
            <person name="Veenstra G.J."/>
            <person name="Fujiyama A."/>
            <person name="Harland R.M."/>
            <person name="Taira M."/>
            <person name="Rokhsar D.S."/>
        </authorList>
    </citation>
    <scope>NUCLEOTIDE SEQUENCE [LARGE SCALE GENOMIC DNA]</scope>
    <source>
        <strain evidence="2">J</strain>
    </source>
</reference>